<evidence type="ECO:0000313" key="2">
    <source>
        <dbReference type="Proteomes" id="UP000004662"/>
    </source>
</evidence>
<dbReference type="STRING" id="694327.DFW101_3513"/>
<sequence length="49" mass="5784">METTIINVRKFPLDLHREARSAAVMEGITFRDWLIKAVKEKLERDKAQK</sequence>
<proteinExistence type="predicted"/>
<dbReference type="GO" id="GO:0006355">
    <property type="term" value="P:regulation of DNA-templated transcription"/>
    <property type="evidence" value="ECO:0007669"/>
    <property type="project" value="InterPro"/>
</dbReference>
<protein>
    <submittedName>
        <fullName evidence="1">Uncharacterized protein</fullName>
    </submittedName>
</protein>
<dbReference type="AlphaFoldDB" id="G7QC63"/>
<dbReference type="RefSeq" id="WP_009182833.1">
    <property type="nucleotide sequence ID" value="NZ_CM001368.1"/>
</dbReference>
<dbReference type="InterPro" id="IPR010985">
    <property type="entry name" value="Ribbon_hlx_hlx"/>
</dbReference>
<dbReference type="HOGENOM" id="CLU_3134947_0_0_7"/>
<evidence type="ECO:0000313" key="1">
    <source>
        <dbReference type="EMBL" id="EHJ49509.1"/>
    </source>
</evidence>
<keyword evidence="2" id="KW-1185">Reference proteome</keyword>
<dbReference type="EMBL" id="CM001368">
    <property type="protein sequence ID" value="EHJ49509.1"/>
    <property type="molecule type" value="Genomic_DNA"/>
</dbReference>
<name>G7QC63_9BACT</name>
<reference evidence="2" key="1">
    <citation type="journal article" date="2015" name="Genome Announc.">
        <title>High-Quality Draft Genome Sequence of Desulfovibrio carbinoliphilus FW-101-2B, an Organic Acid-Oxidizing Sulfate-Reducing Bacterium Isolated from Uranium(VI)-Contaminated Groundwater.</title>
        <authorList>
            <person name="Ramsay B.D."/>
            <person name="Hwang C."/>
            <person name="Woo H.L."/>
            <person name="Carroll S.L."/>
            <person name="Lucas S."/>
            <person name="Han J."/>
            <person name="Lapidus A.L."/>
            <person name="Cheng J.F."/>
            <person name="Goodwin L.A."/>
            <person name="Pitluck S."/>
            <person name="Peters L."/>
            <person name="Chertkov O."/>
            <person name="Held B."/>
            <person name="Detter J.C."/>
            <person name="Han C.S."/>
            <person name="Tapia R."/>
            <person name="Land M.L."/>
            <person name="Hauser L.J."/>
            <person name="Kyrpides N.C."/>
            <person name="Ivanova N.N."/>
            <person name="Mikhailova N."/>
            <person name="Pagani I."/>
            <person name="Woyke T."/>
            <person name="Arkin A.P."/>
            <person name="Dehal P."/>
            <person name="Chivian D."/>
            <person name="Criddle C.S."/>
            <person name="Wu W."/>
            <person name="Chakraborty R."/>
            <person name="Hazen T.C."/>
            <person name="Fields M.W."/>
        </authorList>
    </citation>
    <scope>NUCLEOTIDE SEQUENCE [LARGE SCALE GENOMIC DNA]</scope>
    <source>
        <strain evidence="2">FW-101-2B</strain>
    </source>
</reference>
<gene>
    <name evidence="1" type="ORF">DFW101_3513</name>
</gene>
<dbReference type="SUPFAM" id="SSF47598">
    <property type="entry name" value="Ribbon-helix-helix"/>
    <property type="match status" value="1"/>
</dbReference>
<dbReference type="Proteomes" id="UP000004662">
    <property type="component" value="Chromosome"/>
</dbReference>
<organism evidence="1 2">
    <name type="scientific">Solidesulfovibrio carbinoliphilus subsp. oakridgensis</name>
    <dbReference type="NCBI Taxonomy" id="694327"/>
    <lineage>
        <taxon>Bacteria</taxon>
        <taxon>Pseudomonadati</taxon>
        <taxon>Thermodesulfobacteriota</taxon>
        <taxon>Desulfovibrionia</taxon>
        <taxon>Desulfovibrionales</taxon>
        <taxon>Desulfovibrionaceae</taxon>
        <taxon>Solidesulfovibrio</taxon>
    </lineage>
</organism>
<dbReference type="OrthoDB" id="5461147at2"/>
<accession>G7QC63</accession>